<proteinExistence type="predicted"/>
<evidence type="ECO:0000313" key="1">
    <source>
        <dbReference type="EMBL" id="KAK7482494.1"/>
    </source>
</evidence>
<protein>
    <submittedName>
        <fullName evidence="1">Uncharacterized protein</fullName>
    </submittedName>
</protein>
<evidence type="ECO:0000313" key="2">
    <source>
        <dbReference type="Proteomes" id="UP001519460"/>
    </source>
</evidence>
<reference evidence="1 2" key="1">
    <citation type="journal article" date="2023" name="Sci. Data">
        <title>Genome assembly of the Korean intertidal mud-creeper Batillaria attramentaria.</title>
        <authorList>
            <person name="Patra A.K."/>
            <person name="Ho P.T."/>
            <person name="Jun S."/>
            <person name="Lee S.J."/>
            <person name="Kim Y."/>
            <person name="Won Y.J."/>
        </authorList>
    </citation>
    <scope>NUCLEOTIDE SEQUENCE [LARGE SCALE GENOMIC DNA]</scope>
    <source>
        <strain evidence="1">Wonlab-2016</strain>
    </source>
</reference>
<comment type="caution">
    <text evidence="1">The sequence shown here is derived from an EMBL/GenBank/DDBJ whole genome shotgun (WGS) entry which is preliminary data.</text>
</comment>
<name>A0ABD0K5J2_9CAEN</name>
<organism evidence="1 2">
    <name type="scientific">Batillaria attramentaria</name>
    <dbReference type="NCBI Taxonomy" id="370345"/>
    <lineage>
        <taxon>Eukaryota</taxon>
        <taxon>Metazoa</taxon>
        <taxon>Spiralia</taxon>
        <taxon>Lophotrochozoa</taxon>
        <taxon>Mollusca</taxon>
        <taxon>Gastropoda</taxon>
        <taxon>Caenogastropoda</taxon>
        <taxon>Sorbeoconcha</taxon>
        <taxon>Cerithioidea</taxon>
        <taxon>Batillariidae</taxon>
        <taxon>Batillaria</taxon>
    </lineage>
</organism>
<dbReference type="AlphaFoldDB" id="A0ABD0K5J2"/>
<dbReference type="Proteomes" id="UP001519460">
    <property type="component" value="Unassembled WGS sequence"/>
</dbReference>
<keyword evidence="2" id="KW-1185">Reference proteome</keyword>
<sequence length="93" mass="10967">MAACVKGDNLRRQWRVQRFHEYENQAEEGRRAVSSLWFGPSLTRFYAGFIPLKRVNSRSNRSLQRCNIETDPYDPTEVFGNVNNTTAELWQWV</sequence>
<accession>A0ABD0K5J2</accession>
<dbReference type="EMBL" id="JACVVK020000244">
    <property type="protein sequence ID" value="KAK7482494.1"/>
    <property type="molecule type" value="Genomic_DNA"/>
</dbReference>
<gene>
    <name evidence="1" type="ORF">BaRGS_00026311</name>
</gene>